<evidence type="ECO:0000256" key="8">
    <source>
        <dbReference type="SAM" id="Phobius"/>
    </source>
</evidence>
<accession>A0A8H3C7C5</accession>
<keyword evidence="4 8" id="KW-0812">Transmembrane</keyword>
<feature type="compositionally biased region" description="Basic and acidic residues" evidence="7">
    <location>
        <begin position="384"/>
        <end position="404"/>
    </location>
</feature>
<evidence type="ECO:0000256" key="1">
    <source>
        <dbReference type="ARBA" id="ARBA00004141"/>
    </source>
</evidence>
<dbReference type="GO" id="GO:0016020">
    <property type="term" value="C:membrane"/>
    <property type="evidence" value="ECO:0007669"/>
    <property type="project" value="UniProtKB-SubCell"/>
</dbReference>
<feature type="transmembrane region" description="Helical" evidence="8">
    <location>
        <begin position="196"/>
        <end position="218"/>
    </location>
</feature>
<gene>
    <name evidence="9" type="ORF">RDB_LOCUS117788</name>
</gene>
<feature type="transmembrane region" description="Helical" evidence="8">
    <location>
        <begin position="74"/>
        <end position="99"/>
    </location>
</feature>
<proteinExistence type="inferred from homology"/>
<feature type="transmembrane region" description="Helical" evidence="8">
    <location>
        <begin position="168"/>
        <end position="190"/>
    </location>
</feature>
<dbReference type="GO" id="GO:0022857">
    <property type="term" value="F:transmembrane transporter activity"/>
    <property type="evidence" value="ECO:0007669"/>
    <property type="project" value="InterPro"/>
</dbReference>
<dbReference type="EMBL" id="CAJMWX010001244">
    <property type="protein sequence ID" value="CAE6477108.1"/>
    <property type="molecule type" value="Genomic_DNA"/>
</dbReference>
<dbReference type="PANTHER" id="PTHR14233">
    <property type="entry name" value="DUF914-RELATED"/>
    <property type="match status" value="1"/>
</dbReference>
<comment type="similarity">
    <text evidence="2">Belongs to the SLC35F solute transporter family.</text>
</comment>
<evidence type="ECO:0000256" key="4">
    <source>
        <dbReference type="ARBA" id="ARBA00022692"/>
    </source>
</evidence>
<keyword evidence="3" id="KW-0813">Transport</keyword>
<dbReference type="PANTHER" id="PTHR14233:SF4">
    <property type="entry name" value="SOLUTE CARRIER FAMILY 35 MEMBER F2"/>
    <property type="match status" value="1"/>
</dbReference>
<organism evidence="9 10">
    <name type="scientific">Rhizoctonia solani</name>
    <dbReference type="NCBI Taxonomy" id="456999"/>
    <lineage>
        <taxon>Eukaryota</taxon>
        <taxon>Fungi</taxon>
        <taxon>Dikarya</taxon>
        <taxon>Basidiomycota</taxon>
        <taxon>Agaricomycotina</taxon>
        <taxon>Agaricomycetes</taxon>
        <taxon>Cantharellales</taxon>
        <taxon>Ceratobasidiaceae</taxon>
        <taxon>Rhizoctonia</taxon>
    </lineage>
</organism>
<reference evidence="9" key="1">
    <citation type="submission" date="2021-01" db="EMBL/GenBank/DDBJ databases">
        <authorList>
            <person name="Kaushik A."/>
        </authorList>
    </citation>
    <scope>NUCLEOTIDE SEQUENCE</scope>
    <source>
        <strain evidence="9">AG4-R118</strain>
    </source>
</reference>
<evidence type="ECO:0000256" key="6">
    <source>
        <dbReference type="ARBA" id="ARBA00023136"/>
    </source>
</evidence>
<keyword evidence="5 8" id="KW-1133">Transmembrane helix</keyword>
<comment type="caution">
    <text evidence="9">The sequence shown here is derived from an EMBL/GenBank/DDBJ whole genome shotgun (WGS) entry which is preliminary data.</text>
</comment>
<feature type="region of interest" description="Disordered" evidence="7">
    <location>
        <begin position="374"/>
        <end position="404"/>
    </location>
</feature>
<dbReference type="Proteomes" id="UP000663888">
    <property type="component" value="Unassembled WGS sequence"/>
</dbReference>
<dbReference type="InterPro" id="IPR052221">
    <property type="entry name" value="SLC35F_Transporter"/>
</dbReference>
<dbReference type="InterPro" id="IPR009262">
    <property type="entry name" value="SLC35_F1/F2/F6"/>
</dbReference>
<evidence type="ECO:0000313" key="9">
    <source>
        <dbReference type="EMBL" id="CAE6477108.1"/>
    </source>
</evidence>
<comment type="subcellular location">
    <subcellularLocation>
        <location evidence="1">Membrane</location>
        <topology evidence="1">Multi-pass membrane protein</topology>
    </subcellularLocation>
</comment>
<sequence>MDIEVPQLHRSAPAATSIVPEKTDQDHVHVKSKAERHVEVEHHLEARPPLDYSSFRNFWASVTARLRSILSRRFVLALLGGQLVSVCVTSTSVTITELVKRGWHLPATQTLFLYCALFIIYTPFTIYEYGLKGWGHLILKDGWKYFILAAIEYEANYMVVTSYQYTNLLSCILLNAWAIPVCAFFSWIYMKPKYHWTQLAGITICIGGLGMLIASDHLTQGGLTSTSSKLKGDLIMIAGATLYGFNNATKEFLVRKRPLYEVLGQVSMYAMIINAIQASALEHDAMRKATWNGDVIGLLFAFTLALFIFYIVSPLIFRAASSVYLSISILSSDFYGLLFGLGLYRYRPYWLYFIAFTVIILGLITYFWHSTPEEQGELNPQRPDYVEQRRSERNSVPDVERQSD</sequence>
<feature type="transmembrane region" description="Helical" evidence="8">
    <location>
        <begin position="111"/>
        <end position="130"/>
    </location>
</feature>
<keyword evidence="6 8" id="KW-0472">Membrane</keyword>
<feature type="transmembrane region" description="Helical" evidence="8">
    <location>
        <begin position="323"/>
        <end position="344"/>
    </location>
</feature>
<feature type="transmembrane region" description="Helical" evidence="8">
    <location>
        <begin position="349"/>
        <end position="368"/>
    </location>
</feature>
<evidence type="ECO:0000256" key="3">
    <source>
        <dbReference type="ARBA" id="ARBA00022448"/>
    </source>
</evidence>
<protein>
    <submittedName>
        <fullName evidence="9">Uncharacterized protein</fullName>
    </submittedName>
</protein>
<dbReference type="AlphaFoldDB" id="A0A8H3C7C5"/>
<name>A0A8H3C7C5_9AGAM</name>
<evidence type="ECO:0000256" key="7">
    <source>
        <dbReference type="SAM" id="MobiDB-lite"/>
    </source>
</evidence>
<feature type="transmembrane region" description="Helical" evidence="8">
    <location>
        <begin position="295"/>
        <end position="317"/>
    </location>
</feature>
<dbReference type="Pfam" id="PF06027">
    <property type="entry name" value="SLC35F"/>
    <property type="match status" value="1"/>
</dbReference>
<evidence type="ECO:0000256" key="5">
    <source>
        <dbReference type="ARBA" id="ARBA00022989"/>
    </source>
</evidence>
<evidence type="ECO:0000256" key="2">
    <source>
        <dbReference type="ARBA" id="ARBA00007863"/>
    </source>
</evidence>
<evidence type="ECO:0000313" key="10">
    <source>
        <dbReference type="Proteomes" id="UP000663888"/>
    </source>
</evidence>